<dbReference type="Pfam" id="PF20151">
    <property type="entry name" value="DUF6533"/>
    <property type="match status" value="1"/>
</dbReference>
<feature type="domain" description="DUF6533" evidence="2">
    <location>
        <begin position="19"/>
        <end position="65"/>
    </location>
</feature>
<dbReference type="EMBL" id="CM032186">
    <property type="protein sequence ID" value="KAG7090660.1"/>
    <property type="molecule type" value="Genomic_DNA"/>
</dbReference>
<dbReference type="InterPro" id="IPR045340">
    <property type="entry name" value="DUF6533"/>
</dbReference>
<evidence type="ECO:0000259" key="2">
    <source>
        <dbReference type="Pfam" id="PF20151"/>
    </source>
</evidence>
<feature type="transmembrane region" description="Helical" evidence="1">
    <location>
        <begin position="86"/>
        <end position="109"/>
    </location>
</feature>
<accession>A0A9P7RVY1</accession>
<feature type="transmembrane region" description="Helical" evidence="1">
    <location>
        <begin position="57"/>
        <end position="80"/>
    </location>
</feature>
<proteinExistence type="predicted"/>
<dbReference type="KEGG" id="more:E1B28_009759"/>
<keyword evidence="4" id="KW-1185">Reference proteome</keyword>
<organism evidence="3 4">
    <name type="scientific">Marasmius oreades</name>
    <name type="common">fairy-ring Marasmius</name>
    <dbReference type="NCBI Taxonomy" id="181124"/>
    <lineage>
        <taxon>Eukaryota</taxon>
        <taxon>Fungi</taxon>
        <taxon>Dikarya</taxon>
        <taxon>Basidiomycota</taxon>
        <taxon>Agaricomycotina</taxon>
        <taxon>Agaricomycetes</taxon>
        <taxon>Agaricomycetidae</taxon>
        <taxon>Agaricales</taxon>
        <taxon>Marasmiineae</taxon>
        <taxon>Marasmiaceae</taxon>
        <taxon>Marasmius</taxon>
    </lineage>
</organism>
<dbReference type="OrthoDB" id="2686513at2759"/>
<gene>
    <name evidence="3" type="ORF">E1B28_009759</name>
</gene>
<dbReference type="GeneID" id="66078835"/>
<evidence type="ECO:0000313" key="3">
    <source>
        <dbReference type="EMBL" id="KAG7090660.1"/>
    </source>
</evidence>
<keyword evidence="1" id="KW-1133">Transmembrane helix</keyword>
<name>A0A9P7RVY1_9AGAR</name>
<protein>
    <recommendedName>
        <fullName evidence="2">DUF6533 domain-containing protein</fullName>
    </recommendedName>
</protein>
<sequence length="233" mass="26143">MEVVESLAEPVSSVRVENYFFLLAITILYYDHFLTLDQEICAIWKRQTKFNWGCYLFLINRYVSFFGDIVAAVSLFYPSFSISRSAFLVKIIIQAVIGVTISLRVYALYGCNRRLLVIFMTVIVIAFITYMVLFAAADPDPSSSPVYGCHSICDAASASKLVAGWGAILFFDAVLFGMTLFKAHQFKKDFDKVKVEMFSSTGSPSIRSIITRDGSIYFAGMALANLVNIVDFY</sequence>
<reference evidence="3" key="1">
    <citation type="journal article" date="2021" name="Genome Biol. Evol.">
        <title>The assembled and annotated genome of the fairy-ring fungus Marasmius oreades.</title>
        <authorList>
            <person name="Hiltunen M."/>
            <person name="Ament-Velasquez S.L."/>
            <person name="Johannesson H."/>
        </authorList>
    </citation>
    <scope>NUCLEOTIDE SEQUENCE</scope>
    <source>
        <strain evidence="3">03SP1</strain>
    </source>
</reference>
<dbReference type="AlphaFoldDB" id="A0A9P7RVY1"/>
<keyword evidence="1" id="KW-0812">Transmembrane</keyword>
<feature type="transmembrane region" description="Helical" evidence="1">
    <location>
        <begin position="19"/>
        <end position="36"/>
    </location>
</feature>
<evidence type="ECO:0000313" key="4">
    <source>
        <dbReference type="Proteomes" id="UP001049176"/>
    </source>
</evidence>
<evidence type="ECO:0000256" key="1">
    <source>
        <dbReference type="SAM" id="Phobius"/>
    </source>
</evidence>
<keyword evidence="1" id="KW-0472">Membrane</keyword>
<comment type="caution">
    <text evidence="3">The sequence shown here is derived from an EMBL/GenBank/DDBJ whole genome shotgun (WGS) entry which is preliminary data.</text>
</comment>
<feature type="transmembrane region" description="Helical" evidence="1">
    <location>
        <begin position="116"/>
        <end position="137"/>
    </location>
</feature>
<feature type="transmembrane region" description="Helical" evidence="1">
    <location>
        <begin position="162"/>
        <end position="181"/>
    </location>
</feature>
<dbReference type="RefSeq" id="XP_043007130.1">
    <property type="nucleotide sequence ID" value="XM_043154673.1"/>
</dbReference>
<dbReference type="Proteomes" id="UP001049176">
    <property type="component" value="Chromosome 6"/>
</dbReference>